<dbReference type="Gene3D" id="3.30.750.140">
    <property type="match status" value="1"/>
</dbReference>
<feature type="region of interest" description="Disordered" evidence="1">
    <location>
        <begin position="429"/>
        <end position="459"/>
    </location>
</feature>
<evidence type="ECO:0000313" key="4">
    <source>
        <dbReference type="Proteomes" id="UP000643403"/>
    </source>
</evidence>
<dbReference type="PANTHER" id="PTHR37533:SF2">
    <property type="entry name" value="FLAGELLAR HOOK-LENGTH CONTROL PROTEIN"/>
    <property type="match status" value="1"/>
</dbReference>
<dbReference type="Proteomes" id="UP000643403">
    <property type="component" value="Unassembled WGS sequence"/>
</dbReference>
<dbReference type="PANTHER" id="PTHR37533">
    <property type="entry name" value="FLAGELLAR HOOK-LENGTH CONTROL PROTEIN"/>
    <property type="match status" value="1"/>
</dbReference>
<organism evidence="3 4">
    <name type="scientific">Cognatilysobacter xinjiangensis</name>
    <dbReference type="NCBI Taxonomy" id="546892"/>
    <lineage>
        <taxon>Bacteria</taxon>
        <taxon>Pseudomonadati</taxon>
        <taxon>Pseudomonadota</taxon>
        <taxon>Gammaproteobacteria</taxon>
        <taxon>Lysobacterales</taxon>
        <taxon>Lysobacteraceae</taxon>
        <taxon>Cognatilysobacter</taxon>
    </lineage>
</organism>
<comment type="caution">
    <text evidence="3">The sequence shown here is derived from an EMBL/GenBank/DDBJ whole genome shotgun (WGS) entry which is preliminary data.</text>
</comment>
<feature type="compositionally biased region" description="Low complexity" evidence="1">
    <location>
        <begin position="130"/>
        <end position="142"/>
    </location>
</feature>
<keyword evidence="4" id="KW-1185">Reference proteome</keyword>
<dbReference type="InterPro" id="IPR038610">
    <property type="entry name" value="FliK-like_C_sf"/>
</dbReference>
<feature type="compositionally biased region" description="Low complexity" evidence="1">
    <location>
        <begin position="57"/>
        <end position="68"/>
    </location>
</feature>
<proteinExistence type="predicted"/>
<dbReference type="Pfam" id="PF02120">
    <property type="entry name" value="Flg_hook"/>
    <property type="match status" value="1"/>
</dbReference>
<evidence type="ECO:0000259" key="2">
    <source>
        <dbReference type="Pfam" id="PF02120"/>
    </source>
</evidence>
<protein>
    <recommendedName>
        <fullName evidence="2">Flagellar hook-length control protein-like C-terminal domain-containing protein</fullName>
    </recommendedName>
</protein>
<gene>
    <name evidence="3" type="ORF">GCM10008101_02350</name>
</gene>
<evidence type="ECO:0000313" key="3">
    <source>
        <dbReference type="EMBL" id="GGZ52773.1"/>
    </source>
</evidence>
<feature type="compositionally biased region" description="Basic and acidic residues" evidence="1">
    <location>
        <begin position="73"/>
        <end position="118"/>
    </location>
</feature>
<dbReference type="RefSeq" id="WP_189446504.1">
    <property type="nucleotide sequence ID" value="NZ_BMXY01000001.1"/>
</dbReference>
<feature type="domain" description="Flagellar hook-length control protein-like C-terminal" evidence="2">
    <location>
        <begin position="355"/>
        <end position="436"/>
    </location>
</feature>
<feature type="region of interest" description="Disordered" evidence="1">
    <location>
        <begin position="1"/>
        <end position="153"/>
    </location>
</feature>
<dbReference type="EMBL" id="BMXY01000001">
    <property type="protein sequence ID" value="GGZ52773.1"/>
    <property type="molecule type" value="Genomic_DNA"/>
</dbReference>
<sequence>MNIDRALPQLGIGPATGDTRTSSSQADAPAFSLDAGSQGAAQERKSTSFAARDTARAEAAVQAARTRASSQPARERAHVRATDDVPHEEAAAKPQEAVKPDAARGPHDAAKSSARAERGASAPQDEAVEAPTDASSDAVAAADDTHAPAKAVTDDALPDRMLALLSGDWAMPTAAPPPASISPATADTSAVTAPLAATAGPSPIGVAPLLAGIATAAESVATSPASVDAAAPAIPPVLPDAPMAPMAPVSPLATTAAGVALAALQPSAPSNAGADAASNDAFAALAALAEGAGERNAAVATSTDTGTPATPGLAFNTPAARGADTLQTVTRAVAVAGPTSIPLALDAAFDDGMGSRILWMADQRVDRAEIRLNPDSLGPIDVRLQMDGHRLNAQFHSANADVRQALESGMDRLRDMLGRQGMELGQAQVGTGARQGDGRQTASNGNGSGGEAAAGEPHVTTVRTLRSRGLLDEYA</sequence>
<dbReference type="CDD" id="cd17470">
    <property type="entry name" value="T3SS_Flik_C"/>
    <property type="match status" value="1"/>
</dbReference>
<name>A0ABQ3BRD7_9GAMM</name>
<evidence type="ECO:0000256" key="1">
    <source>
        <dbReference type="SAM" id="MobiDB-lite"/>
    </source>
</evidence>
<dbReference type="InterPro" id="IPR052563">
    <property type="entry name" value="FliK"/>
</dbReference>
<accession>A0ABQ3BRD7</accession>
<dbReference type="InterPro" id="IPR021136">
    <property type="entry name" value="Flagellar_hook_control-like_C"/>
</dbReference>
<reference evidence="4" key="1">
    <citation type="journal article" date="2019" name="Int. J. Syst. Evol. Microbiol.">
        <title>The Global Catalogue of Microorganisms (GCM) 10K type strain sequencing project: providing services to taxonomists for standard genome sequencing and annotation.</title>
        <authorList>
            <consortium name="The Broad Institute Genomics Platform"/>
            <consortium name="The Broad Institute Genome Sequencing Center for Infectious Disease"/>
            <person name="Wu L."/>
            <person name="Ma J."/>
        </authorList>
    </citation>
    <scope>NUCLEOTIDE SEQUENCE [LARGE SCALE GENOMIC DNA]</scope>
    <source>
        <strain evidence="4">KCTC 22558</strain>
    </source>
</reference>